<dbReference type="EC" id="2.3.2.13" evidence="4"/>
<comment type="similarity">
    <text evidence="4">Belongs to the bacillus TGase family.</text>
</comment>
<evidence type="ECO:0000313" key="5">
    <source>
        <dbReference type="EMBL" id="GAA0346438.1"/>
    </source>
</evidence>
<comment type="catalytic activity">
    <reaction evidence="4">
        <text>L-glutaminyl-[protein] + L-lysyl-[protein] = [protein]-L-lysyl-N(6)-5-L-glutamyl-[protein] + NH4(+)</text>
        <dbReference type="Rhea" id="RHEA:54816"/>
        <dbReference type="Rhea" id="RHEA-COMP:9752"/>
        <dbReference type="Rhea" id="RHEA-COMP:10207"/>
        <dbReference type="Rhea" id="RHEA-COMP:14005"/>
        <dbReference type="ChEBI" id="CHEBI:28938"/>
        <dbReference type="ChEBI" id="CHEBI:29969"/>
        <dbReference type="ChEBI" id="CHEBI:30011"/>
        <dbReference type="ChEBI" id="CHEBI:138370"/>
        <dbReference type="EC" id="2.3.2.13"/>
    </reaction>
</comment>
<name>A0ABP3GIH1_9BACI</name>
<dbReference type="RefSeq" id="WP_343803573.1">
    <property type="nucleotide sequence ID" value="NZ_BAAADJ010000064.1"/>
</dbReference>
<protein>
    <recommendedName>
        <fullName evidence="4">Protein-glutamine gamma-glutamyltransferase</fullName>
        <ecNumber evidence="4">2.3.2.13</ecNumber>
    </recommendedName>
    <alternativeName>
        <fullName evidence="4">Transglutaminase</fullName>
        <shortName evidence="4">TGase</shortName>
    </alternativeName>
</protein>
<evidence type="ECO:0000256" key="3">
    <source>
        <dbReference type="ARBA" id="ARBA00023315"/>
    </source>
</evidence>
<dbReference type="HAMAP" id="MF_00727">
    <property type="entry name" value="Tgl"/>
    <property type="match status" value="1"/>
</dbReference>
<reference evidence="6" key="1">
    <citation type="journal article" date="2019" name="Int. J. Syst. Evol. Microbiol.">
        <title>The Global Catalogue of Microorganisms (GCM) 10K type strain sequencing project: providing services to taxonomists for standard genome sequencing and annotation.</title>
        <authorList>
            <consortium name="The Broad Institute Genomics Platform"/>
            <consortium name="The Broad Institute Genome Sequencing Center for Infectious Disease"/>
            <person name="Wu L."/>
            <person name="Ma J."/>
        </authorList>
    </citation>
    <scope>NUCLEOTIDE SEQUENCE [LARGE SCALE GENOMIC DNA]</scope>
    <source>
        <strain evidence="6">JCM 9731</strain>
    </source>
</reference>
<comment type="function">
    <text evidence="4">Probably plays a role in the assembly of the spore coat proteins by catalyzing epsilon-(gamma-glutamyl)lysine cross-links.</text>
</comment>
<accession>A0ABP3GIH1</accession>
<dbReference type="Proteomes" id="UP001500782">
    <property type="component" value="Unassembled WGS sequence"/>
</dbReference>
<keyword evidence="2 4" id="KW-0749">Sporulation</keyword>
<sequence length="280" mass="32450">MIHVTGMPFQPKELNVGNLEQVIAQKMLDSHVLYSYPSKNDLLFELNLRKNIIESARLMNNSEAEFNTFENARCNDNYWKLTSAGGFLLKPNATPSDAILDIYKNSSLYAFECATACIIIFYHAVLKSIGRPLFNYAFQDIYLYSWHADPDLGISTDYSDHFLPGDVVYFNNPDFSPQTPWYRGLNAVLMDDGKYFGHGFSIMTAEEVIDFLNQKRRPDSSEPAYLTRLRTKPSFDRLSGLTTYQRNHADYKKFHFVFHHNECSISFYNYLTYLQKYISS</sequence>
<dbReference type="EMBL" id="BAAADJ010000064">
    <property type="protein sequence ID" value="GAA0346438.1"/>
    <property type="molecule type" value="Genomic_DNA"/>
</dbReference>
<evidence type="ECO:0000256" key="2">
    <source>
        <dbReference type="ARBA" id="ARBA00022969"/>
    </source>
</evidence>
<keyword evidence="1 4" id="KW-0808">Transferase</keyword>
<dbReference type="Pfam" id="PF20085">
    <property type="entry name" value="TGL"/>
    <property type="match status" value="1"/>
</dbReference>
<proteinExistence type="inferred from homology"/>
<evidence type="ECO:0000256" key="1">
    <source>
        <dbReference type="ARBA" id="ARBA00022679"/>
    </source>
</evidence>
<gene>
    <name evidence="4" type="primary">tgl</name>
    <name evidence="5" type="ORF">GCM10008967_41060</name>
</gene>
<organism evidence="5 6">
    <name type="scientific">Bacillus carboniphilus</name>
    <dbReference type="NCBI Taxonomy" id="86663"/>
    <lineage>
        <taxon>Bacteria</taxon>
        <taxon>Bacillati</taxon>
        <taxon>Bacillota</taxon>
        <taxon>Bacilli</taxon>
        <taxon>Bacillales</taxon>
        <taxon>Bacillaceae</taxon>
        <taxon>Bacillus</taxon>
    </lineage>
</organism>
<dbReference type="InterPro" id="IPR020916">
    <property type="entry name" value="Gln_gamma-glutamylTfrase_bac"/>
</dbReference>
<dbReference type="NCBIfam" id="NF002869">
    <property type="entry name" value="PRK03187.1"/>
    <property type="match status" value="1"/>
</dbReference>
<evidence type="ECO:0000313" key="6">
    <source>
        <dbReference type="Proteomes" id="UP001500782"/>
    </source>
</evidence>
<comment type="caution">
    <text evidence="5">The sequence shown here is derived from an EMBL/GenBank/DDBJ whole genome shotgun (WGS) entry which is preliminary data.</text>
</comment>
<evidence type="ECO:0000256" key="4">
    <source>
        <dbReference type="HAMAP-Rule" id="MF_00727"/>
    </source>
</evidence>
<keyword evidence="3 4" id="KW-0012">Acyltransferase</keyword>
<keyword evidence="6" id="KW-1185">Reference proteome</keyword>